<dbReference type="GO" id="GO:0003676">
    <property type="term" value="F:nucleic acid binding"/>
    <property type="evidence" value="ECO:0007669"/>
    <property type="project" value="InterPro"/>
</dbReference>
<evidence type="ECO:0000256" key="2">
    <source>
        <dbReference type="ARBA" id="ARBA00022840"/>
    </source>
</evidence>
<keyword evidence="1" id="KW-0547">Nucleotide-binding</keyword>
<keyword evidence="7" id="KW-1185">Reference proteome</keyword>
<reference evidence="6" key="3">
    <citation type="journal article" date="2022" name="Microbiol. Resour. Announc.">
        <title>Draft Genome Sequences of Eight Mycobacterium montefiorense Strains Isolated from Salamanders in Captivity.</title>
        <authorList>
            <person name="Komine T."/>
            <person name="Ihara H."/>
            <person name="Fukano H."/>
            <person name="Hoshino Y."/>
            <person name="Kurata O."/>
            <person name="Wada S."/>
        </authorList>
    </citation>
    <scope>NUCLEOTIDE SEQUENCE</scope>
    <source>
        <strain evidence="6">NJB18185</strain>
    </source>
</reference>
<dbReference type="Pfam" id="PF22982">
    <property type="entry name" value="WHD_HRQ1"/>
    <property type="match status" value="1"/>
</dbReference>
<dbReference type="FunFam" id="3.40.50.300:FF:001137">
    <property type="entry name" value="DEAD/DEAH box helicase"/>
    <property type="match status" value="1"/>
</dbReference>
<reference evidence="5" key="1">
    <citation type="journal article" date="2018" name="Genome Announc.">
        <title>Draft Genome Sequence of Mycobacterium montefiorense Isolated from Japanese Black Salamander (Hynobius nigrescens).</title>
        <authorList>
            <person name="Fukano H."/>
            <person name="Yoshida M."/>
            <person name="Shimizu A."/>
            <person name="Iwao H."/>
            <person name="Katayama Y."/>
            <person name="Omatsu T."/>
            <person name="Mizutani T."/>
            <person name="Kurata O."/>
            <person name="Wada S."/>
            <person name="Hoshino Y."/>
        </authorList>
    </citation>
    <scope>NUCLEOTIDE SEQUENCE</scope>
    <source>
        <strain evidence="5">BS</strain>
    </source>
</reference>
<dbReference type="EMBL" id="BQYH01000016">
    <property type="protein sequence ID" value="GKU72852.1"/>
    <property type="molecule type" value="Genomic_DNA"/>
</dbReference>
<protein>
    <submittedName>
        <fullName evidence="6">Helicase</fullName>
    </submittedName>
</protein>
<gene>
    <name evidence="5" type="ORF">MmonteBS_04160</name>
    <name evidence="6" type="ORF">NJB18185_26240</name>
</gene>
<evidence type="ECO:0000313" key="7">
    <source>
        <dbReference type="Proteomes" id="UP000245060"/>
    </source>
</evidence>
<dbReference type="Proteomes" id="UP001139505">
    <property type="component" value="Unassembled WGS sequence"/>
</dbReference>
<evidence type="ECO:0000313" key="5">
    <source>
        <dbReference type="EMBL" id="GBG36044.1"/>
    </source>
</evidence>
<dbReference type="PANTHER" id="PTHR47957">
    <property type="entry name" value="ATP-DEPENDENT HELICASE HRQ1"/>
    <property type="match status" value="1"/>
</dbReference>
<dbReference type="PROSITE" id="PS51192">
    <property type="entry name" value="HELICASE_ATP_BIND_1"/>
    <property type="match status" value="1"/>
</dbReference>
<dbReference type="Proteomes" id="UP000245060">
    <property type="component" value="Unassembled WGS sequence"/>
</dbReference>
<dbReference type="InterPro" id="IPR055227">
    <property type="entry name" value="HRQ1_WHD"/>
</dbReference>
<keyword evidence="6" id="KW-0347">Helicase</keyword>
<dbReference type="InterPro" id="IPR022307">
    <property type="entry name" value="Helicase_put_actinobac"/>
</dbReference>
<evidence type="ECO:0000313" key="6">
    <source>
        <dbReference type="EMBL" id="GKU72852.1"/>
    </source>
</evidence>
<dbReference type="GO" id="GO:0005524">
    <property type="term" value="F:ATP binding"/>
    <property type="evidence" value="ECO:0007669"/>
    <property type="project" value="UniProtKB-KW"/>
</dbReference>
<dbReference type="InterPro" id="IPR011545">
    <property type="entry name" value="DEAD/DEAH_box_helicase_dom"/>
</dbReference>
<dbReference type="SMART" id="SM00490">
    <property type="entry name" value="HELICc"/>
    <property type="match status" value="1"/>
</dbReference>
<proteinExistence type="predicted"/>
<dbReference type="PANTHER" id="PTHR47957:SF3">
    <property type="entry name" value="ATP-DEPENDENT HELICASE HRQ1"/>
    <property type="match status" value="1"/>
</dbReference>
<dbReference type="InterPro" id="IPR014001">
    <property type="entry name" value="Helicase_ATP-bd"/>
</dbReference>
<keyword evidence="2" id="KW-0067">ATP-binding</keyword>
<dbReference type="GO" id="GO:0036297">
    <property type="term" value="P:interstrand cross-link repair"/>
    <property type="evidence" value="ECO:0007669"/>
    <property type="project" value="TreeGrafter"/>
</dbReference>
<dbReference type="Gene3D" id="3.40.50.300">
    <property type="entry name" value="P-loop containing nucleotide triphosphate hydrolases"/>
    <property type="match status" value="2"/>
</dbReference>
<dbReference type="CDD" id="cd18797">
    <property type="entry name" value="SF2_C_Hrq"/>
    <property type="match status" value="1"/>
</dbReference>
<dbReference type="SMART" id="SM00487">
    <property type="entry name" value="DEXDc"/>
    <property type="match status" value="1"/>
</dbReference>
<reference evidence="7" key="2">
    <citation type="submission" date="2018-04" db="EMBL/GenBank/DDBJ databases">
        <title>Draft genome sequence of Mycobacterium montefiorense isolated from Japanese black salamander.</title>
        <authorList>
            <person name="Fukano H."/>
            <person name="Yoshida M."/>
            <person name="Shimizu A."/>
            <person name="Iwao H."/>
            <person name="Kurata O."/>
            <person name="Katayama Y."/>
            <person name="Omatsu T."/>
            <person name="Mizutani T."/>
            <person name="Wada S."/>
            <person name="Hoshino Y."/>
        </authorList>
    </citation>
    <scope>NUCLEOTIDE SEQUENCE [LARGE SCALE GENOMIC DNA]</scope>
    <source>
        <strain evidence="7">BS</strain>
    </source>
</reference>
<dbReference type="InterPro" id="IPR001650">
    <property type="entry name" value="Helicase_C-like"/>
</dbReference>
<evidence type="ECO:0000259" key="3">
    <source>
        <dbReference type="PROSITE" id="PS51192"/>
    </source>
</evidence>
<dbReference type="InterPro" id="IPR027417">
    <property type="entry name" value="P-loop_NTPase"/>
</dbReference>
<dbReference type="CDD" id="cd17923">
    <property type="entry name" value="DEXHc_Hrq1-like"/>
    <property type="match status" value="1"/>
</dbReference>
<dbReference type="RefSeq" id="WP_108920270.1">
    <property type="nucleotide sequence ID" value="NZ_BFCH01000002.1"/>
</dbReference>
<dbReference type="NCBIfam" id="TIGR03817">
    <property type="entry name" value="DECH_helic"/>
    <property type="match status" value="1"/>
</dbReference>
<dbReference type="SUPFAM" id="SSF52540">
    <property type="entry name" value="P-loop containing nucleoside triphosphate hydrolases"/>
    <property type="match status" value="1"/>
</dbReference>
<dbReference type="InterPro" id="IPR018973">
    <property type="entry name" value="MZB"/>
</dbReference>
<name>A0AA37PMB9_9MYCO</name>
<dbReference type="AlphaFoldDB" id="A0AA37PMB9"/>
<dbReference type="GO" id="GO:0006289">
    <property type="term" value="P:nucleotide-excision repair"/>
    <property type="evidence" value="ECO:0007669"/>
    <property type="project" value="TreeGrafter"/>
</dbReference>
<organism evidence="6 8">
    <name type="scientific">Mycobacterium montefiorense</name>
    <dbReference type="NCBI Taxonomy" id="154654"/>
    <lineage>
        <taxon>Bacteria</taxon>
        <taxon>Bacillati</taxon>
        <taxon>Actinomycetota</taxon>
        <taxon>Actinomycetes</taxon>
        <taxon>Mycobacteriales</taxon>
        <taxon>Mycobacteriaceae</taxon>
        <taxon>Mycobacterium</taxon>
        <taxon>Mycobacterium simiae complex</taxon>
    </lineage>
</organism>
<dbReference type="PROSITE" id="PS51194">
    <property type="entry name" value="HELICASE_CTER"/>
    <property type="match status" value="1"/>
</dbReference>
<dbReference type="Pfam" id="PF09369">
    <property type="entry name" value="MZB"/>
    <property type="match status" value="1"/>
</dbReference>
<reference evidence="6" key="4">
    <citation type="submission" date="2022-04" db="EMBL/GenBank/DDBJ databases">
        <authorList>
            <person name="Komine T."/>
            <person name="Fukano H."/>
            <person name="Wada S."/>
        </authorList>
    </citation>
    <scope>NUCLEOTIDE SEQUENCE</scope>
    <source>
        <strain evidence="6">NJB18185</strain>
    </source>
</reference>
<sequence length="771" mass="81766">MASFGSGLLAVALAGTAPDEHPLRHVAELPARAGRPHIWPEWAEPDVIAALTDRGISAPWSHQARAAELAHAGRHVVVSTGTASGKSLAYQLPVLNALATDPLARVLYLSPTKALGHDQLRTAHTLTSAIPRLANVAPTAYDGDSPAEVRRFARERSRWLFSNPDMIHLSILRNHSRWAVLLRGLRYVIVDECHYYRGVFGSNVAMVLRRLLRLCARYSTAPTVIFASATTDSPGTTAAELIGLPVEEVTEDGSPQGARTVALWEPALRTDITGEHGAPVRRSAGAEAARVMADLVAEGAQTLTFVRSRRAAELTALGAQARLDDVAAGLSQTVASYRAGYLAEDRNALERALAEGRLRGLATTNALELGVDIAGLDAVVLAGFPGTVASFWQQAGRSGRRGQGALVVLIARDDPLDTYLVHNPAALLDRPVERVVIDPANPYLLGPQLLCAATELPLKEEEVRELGATRVADGLVDDGLLRRRDGKYFPVPGLEPHGAVDIRGTAGDQIVIVEADTGRLLGSTGTGQAPASVHPGAVYLHQGDSYVVDSLDFESGMAFVHAEDPGYATFAREITDINVTGSGEQSTFGPVTLGVVPVRVTHQVVGYLRRRLSGEVIDFIELDMPEHVLDTTAVVYTITPEALARNGIDATRIPGSLHAAEHAAIGLLPLVASCDRGDIGGMSTALGPLGEPSVFVYDGYPGGAGFAERGFRKARTWLSATAAAIEACECPMGCPSCVQSPKCGNGNDPLDKAGAVQVLRLVLAELPERSR</sequence>
<feature type="domain" description="Helicase C-terminal" evidence="4">
    <location>
        <begin position="287"/>
        <end position="443"/>
    </location>
</feature>
<evidence type="ECO:0000313" key="8">
    <source>
        <dbReference type="Proteomes" id="UP001139505"/>
    </source>
</evidence>
<comment type="caution">
    <text evidence="6">The sequence shown here is derived from an EMBL/GenBank/DDBJ whole genome shotgun (WGS) entry which is preliminary data.</text>
</comment>
<feature type="domain" description="Helicase ATP-binding" evidence="3">
    <location>
        <begin position="67"/>
        <end position="249"/>
    </location>
</feature>
<accession>A0AA37PMB9</accession>
<evidence type="ECO:0000259" key="4">
    <source>
        <dbReference type="PROSITE" id="PS51194"/>
    </source>
</evidence>
<dbReference type="GO" id="GO:0043138">
    <property type="term" value="F:3'-5' DNA helicase activity"/>
    <property type="evidence" value="ECO:0007669"/>
    <property type="project" value="TreeGrafter"/>
</dbReference>
<dbReference type="Pfam" id="PF00270">
    <property type="entry name" value="DEAD"/>
    <property type="match status" value="1"/>
</dbReference>
<dbReference type="Pfam" id="PF00271">
    <property type="entry name" value="Helicase_C"/>
    <property type="match status" value="1"/>
</dbReference>
<dbReference type="EMBL" id="BFCH01000002">
    <property type="protein sequence ID" value="GBG36044.1"/>
    <property type="molecule type" value="Genomic_DNA"/>
</dbReference>
<evidence type="ECO:0000256" key="1">
    <source>
        <dbReference type="ARBA" id="ARBA00022741"/>
    </source>
</evidence>
<keyword evidence="6" id="KW-0378">Hydrolase</keyword>